<feature type="transmembrane region" description="Helical" evidence="9">
    <location>
        <begin position="126"/>
        <end position="149"/>
    </location>
</feature>
<dbReference type="PANTHER" id="PTHR30614:SF20">
    <property type="entry name" value="GLUTAMINE TRANSPORT SYSTEM PERMEASE PROTEIN GLNP"/>
    <property type="match status" value="1"/>
</dbReference>
<sequence length="290" mass="31568">MATTGAVASTPHALSAVALDRARFRKRQSSRSVLIALVSTVVFAVVVWIAVVNTPGWALVQQSFFDPKSAWEALPSVLLGLWTNIQVLFFAAIGVAIVATLLAVIRTLRAPVWFPLRFIATAYTDLFRGLPVLIVLYLVGFGIPALGVFPRVPAQVWGTIALVLCYSAYVAEVLRAGMEAVHPSQRFAARSLGLSHTQTLRLVVFPQGIRKVTPALMNDFVSMQKDVGLISVLGAVDAVRAAQINVAETYNFTAYVVAGLLFVLISWPMIRLTDWYTARAQKREQMGGVV</sequence>
<dbReference type="OrthoDB" id="9814902at2"/>
<dbReference type="GO" id="GO:0022857">
    <property type="term" value="F:transmembrane transporter activity"/>
    <property type="evidence" value="ECO:0007669"/>
    <property type="project" value="InterPro"/>
</dbReference>
<comment type="subcellular location">
    <subcellularLocation>
        <location evidence="1 9">Cell membrane</location>
        <topology evidence="1 9">Multi-pass membrane protein</topology>
    </subcellularLocation>
</comment>
<dbReference type="Proteomes" id="UP000320216">
    <property type="component" value="Chromosome"/>
</dbReference>
<comment type="similarity">
    <text evidence="2">Belongs to the binding-protein-dependent transport system permease family. HisMQ subfamily.</text>
</comment>
<feature type="domain" description="ABC transmembrane type-1" evidence="10">
    <location>
        <begin position="81"/>
        <end position="273"/>
    </location>
</feature>
<reference evidence="11 12" key="1">
    <citation type="submission" date="2019-07" db="EMBL/GenBank/DDBJ databases">
        <title>Full genome sequence of Humibacter sp. WJ7-1.</title>
        <authorList>
            <person name="Im W.-T."/>
        </authorList>
    </citation>
    <scope>NUCLEOTIDE SEQUENCE [LARGE SCALE GENOMIC DNA]</scope>
    <source>
        <strain evidence="11 12">WJ7-1</strain>
    </source>
</reference>
<dbReference type="InterPro" id="IPR000515">
    <property type="entry name" value="MetI-like"/>
</dbReference>
<dbReference type="AlphaFoldDB" id="A0A5B8MAH0"/>
<keyword evidence="12" id="KW-1185">Reference proteome</keyword>
<keyword evidence="3 9" id="KW-0813">Transport</keyword>
<dbReference type="PANTHER" id="PTHR30614">
    <property type="entry name" value="MEMBRANE COMPONENT OF AMINO ACID ABC TRANSPORTER"/>
    <property type="match status" value="1"/>
</dbReference>
<dbReference type="Pfam" id="PF00528">
    <property type="entry name" value="BPD_transp_1"/>
    <property type="match status" value="1"/>
</dbReference>
<accession>A0A5B8MAH0</accession>
<name>A0A5B8MAH0_9MICO</name>
<evidence type="ECO:0000256" key="5">
    <source>
        <dbReference type="ARBA" id="ARBA00022692"/>
    </source>
</evidence>
<evidence type="ECO:0000256" key="1">
    <source>
        <dbReference type="ARBA" id="ARBA00004651"/>
    </source>
</evidence>
<dbReference type="NCBIfam" id="TIGR01726">
    <property type="entry name" value="HEQRo_perm_3TM"/>
    <property type="match status" value="1"/>
</dbReference>
<dbReference type="Gene3D" id="1.10.3720.10">
    <property type="entry name" value="MetI-like"/>
    <property type="match status" value="1"/>
</dbReference>
<proteinExistence type="inferred from homology"/>
<dbReference type="GO" id="GO:0006865">
    <property type="term" value="P:amino acid transport"/>
    <property type="evidence" value="ECO:0007669"/>
    <property type="project" value="UniProtKB-KW"/>
</dbReference>
<evidence type="ECO:0000313" key="11">
    <source>
        <dbReference type="EMBL" id="QDZ16725.1"/>
    </source>
</evidence>
<keyword evidence="8 9" id="KW-0472">Membrane</keyword>
<dbReference type="InterPro" id="IPR043429">
    <property type="entry name" value="ArtM/GltK/GlnP/TcyL/YhdX-like"/>
</dbReference>
<dbReference type="SUPFAM" id="SSF161098">
    <property type="entry name" value="MetI-like"/>
    <property type="match status" value="1"/>
</dbReference>
<protein>
    <submittedName>
        <fullName evidence="11">Amino acid ABC transporter permease</fullName>
    </submittedName>
</protein>
<gene>
    <name evidence="11" type="ORF">FPZ11_05810</name>
</gene>
<keyword evidence="6" id="KW-0029">Amino-acid transport</keyword>
<evidence type="ECO:0000256" key="4">
    <source>
        <dbReference type="ARBA" id="ARBA00022475"/>
    </source>
</evidence>
<feature type="transmembrane region" description="Helical" evidence="9">
    <location>
        <begin position="252"/>
        <end position="273"/>
    </location>
</feature>
<evidence type="ECO:0000313" key="12">
    <source>
        <dbReference type="Proteomes" id="UP000320216"/>
    </source>
</evidence>
<dbReference type="InterPro" id="IPR010065">
    <property type="entry name" value="AA_ABC_transptr_permease_3TM"/>
</dbReference>
<organism evidence="11 12">
    <name type="scientific">Humibacter ginsenosidimutans</name>
    <dbReference type="NCBI Taxonomy" id="2599293"/>
    <lineage>
        <taxon>Bacteria</taxon>
        <taxon>Bacillati</taxon>
        <taxon>Actinomycetota</taxon>
        <taxon>Actinomycetes</taxon>
        <taxon>Micrococcales</taxon>
        <taxon>Microbacteriaceae</taxon>
        <taxon>Humibacter</taxon>
    </lineage>
</organism>
<evidence type="ECO:0000259" key="10">
    <source>
        <dbReference type="PROSITE" id="PS50928"/>
    </source>
</evidence>
<evidence type="ECO:0000256" key="3">
    <source>
        <dbReference type="ARBA" id="ARBA00022448"/>
    </source>
</evidence>
<evidence type="ECO:0000256" key="7">
    <source>
        <dbReference type="ARBA" id="ARBA00022989"/>
    </source>
</evidence>
<dbReference type="EMBL" id="CP042305">
    <property type="protein sequence ID" value="QDZ16725.1"/>
    <property type="molecule type" value="Genomic_DNA"/>
</dbReference>
<dbReference type="KEGG" id="huw:FPZ11_05810"/>
<evidence type="ECO:0000256" key="8">
    <source>
        <dbReference type="ARBA" id="ARBA00023136"/>
    </source>
</evidence>
<dbReference type="InterPro" id="IPR035906">
    <property type="entry name" value="MetI-like_sf"/>
</dbReference>
<evidence type="ECO:0000256" key="9">
    <source>
        <dbReference type="RuleBase" id="RU363032"/>
    </source>
</evidence>
<dbReference type="CDD" id="cd06261">
    <property type="entry name" value="TM_PBP2"/>
    <property type="match status" value="1"/>
</dbReference>
<feature type="transmembrane region" description="Helical" evidence="9">
    <location>
        <begin position="79"/>
        <end position="105"/>
    </location>
</feature>
<feature type="transmembrane region" description="Helical" evidence="9">
    <location>
        <begin position="155"/>
        <end position="174"/>
    </location>
</feature>
<dbReference type="GO" id="GO:0043190">
    <property type="term" value="C:ATP-binding cassette (ABC) transporter complex"/>
    <property type="evidence" value="ECO:0007669"/>
    <property type="project" value="InterPro"/>
</dbReference>
<dbReference type="PROSITE" id="PS50928">
    <property type="entry name" value="ABC_TM1"/>
    <property type="match status" value="1"/>
</dbReference>
<feature type="transmembrane region" description="Helical" evidence="9">
    <location>
        <begin position="33"/>
        <end position="59"/>
    </location>
</feature>
<evidence type="ECO:0000256" key="2">
    <source>
        <dbReference type="ARBA" id="ARBA00010072"/>
    </source>
</evidence>
<evidence type="ECO:0000256" key="6">
    <source>
        <dbReference type="ARBA" id="ARBA00022970"/>
    </source>
</evidence>
<keyword evidence="4" id="KW-1003">Cell membrane</keyword>
<keyword evidence="7 9" id="KW-1133">Transmembrane helix</keyword>
<keyword evidence="5 9" id="KW-0812">Transmembrane</keyword>